<evidence type="ECO:0000259" key="1">
    <source>
        <dbReference type="Pfam" id="PF13843"/>
    </source>
</evidence>
<evidence type="ECO:0000313" key="2">
    <source>
        <dbReference type="Proteomes" id="UP000515161"/>
    </source>
</evidence>
<dbReference type="KEGG" id="gacu:117557906"/>
<dbReference type="PANTHER" id="PTHR46599">
    <property type="entry name" value="PIGGYBAC TRANSPOSABLE ELEMENT-DERIVED PROTEIN 4"/>
    <property type="match status" value="1"/>
</dbReference>
<dbReference type="InParanoid" id="A0A6P8WQM3"/>
<reference evidence="3" key="1">
    <citation type="submission" date="2025-08" db="UniProtKB">
        <authorList>
            <consortium name="RefSeq"/>
        </authorList>
    </citation>
    <scope>IDENTIFICATION</scope>
</reference>
<name>A0A6P8WQM3_GYMAC</name>
<gene>
    <name evidence="3" type="primary">LOC117557906</name>
</gene>
<sequence length="440" mass="49455">MDLKKCFGLPQTETLRYVPAARSLILGPTHYAVARISDPASSFALLLTDDILQHIVSMTNLHGRRSIAEWRDMDTEELQAYVGLLILVGVYRSKNESTLSLWSEKLGRSIFRATMSHKRFHQISRTLRFDDKLSRPRRRDDKLAAFRKVLDMWTHRLPMLFSPFSDVCVDEQLVPFRGRCSFKQYMPKKPAKYGIKIWANCDVKSSSAWRLQVYTGQAAGSGPEVNQGMRVVLEMTEGLQGHIITCDNVFTSFALAEELLRRKLALVGTIRPNKPELPPILLQARARAILSSTFAFPKTHTLVSYIPRRGRNVLLLSTKHRSPDVSDEMKRKPVIIKDYNRCKGGVDNLDKVVATGGEQIAGHLPSSTTWLTFLITTPTSCGHQWSHPGSSRNHTGGKRWEKCWRPHTSRREGCSSAAATMVSDLQGAAAGPSLISERKS</sequence>
<dbReference type="InterPro" id="IPR029526">
    <property type="entry name" value="PGBD"/>
</dbReference>
<protein>
    <submittedName>
        <fullName evidence="3">PiggyBac transposable element-derived protein 3-like isoform X1</fullName>
    </submittedName>
</protein>
<dbReference type="GeneID" id="117557906"/>
<dbReference type="RefSeq" id="XP_034089797.1">
    <property type="nucleotide sequence ID" value="XM_034233906.1"/>
</dbReference>
<dbReference type="AlphaFoldDB" id="A0A6P8WQM3"/>
<evidence type="ECO:0000313" key="3">
    <source>
        <dbReference type="RefSeq" id="XP_034089797.1"/>
    </source>
</evidence>
<feature type="domain" description="PiggyBac transposable element-derived protein" evidence="1">
    <location>
        <begin position="38"/>
        <end position="355"/>
    </location>
</feature>
<dbReference type="Proteomes" id="UP000515161">
    <property type="component" value="Unplaced"/>
</dbReference>
<dbReference type="PANTHER" id="PTHR46599:SF6">
    <property type="entry name" value="DUAL SPECIFICITY PHOSPHATASE 26"/>
    <property type="match status" value="1"/>
</dbReference>
<dbReference type="Pfam" id="PF13843">
    <property type="entry name" value="DDE_Tnp_1_7"/>
    <property type="match status" value="1"/>
</dbReference>
<accession>A0A6P8WQM3</accession>
<proteinExistence type="predicted"/>
<keyword evidence="2" id="KW-1185">Reference proteome</keyword>
<organism evidence="2 3">
    <name type="scientific">Gymnodraco acuticeps</name>
    <name type="common">Antarctic dragonfish</name>
    <dbReference type="NCBI Taxonomy" id="8218"/>
    <lineage>
        <taxon>Eukaryota</taxon>
        <taxon>Metazoa</taxon>
        <taxon>Chordata</taxon>
        <taxon>Craniata</taxon>
        <taxon>Vertebrata</taxon>
        <taxon>Euteleostomi</taxon>
        <taxon>Actinopterygii</taxon>
        <taxon>Neopterygii</taxon>
        <taxon>Teleostei</taxon>
        <taxon>Neoteleostei</taxon>
        <taxon>Acanthomorphata</taxon>
        <taxon>Eupercaria</taxon>
        <taxon>Perciformes</taxon>
        <taxon>Notothenioidei</taxon>
        <taxon>Bathydraconidae</taxon>
        <taxon>Gymnodraco</taxon>
    </lineage>
</organism>
<dbReference type="OrthoDB" id="10030973at2759"/>